<evidence type="ECO:0000313" key="10">
    <source>
        <dbReference type="Proteomes" id="UP000076476"/>
    </source>
</evidence>
<evidence type="ECO:0000256" key="5">
    <source>
        <dbReference type="ARBA" id="ARBA00022989"/>
    </source>
</evidence>
<feature type="domain" description="ABC transmembrane type-1" evidence="8">
    <location>
        <begin position="75"/>
        <end position="258"/>
    </location>
</feature>
<dbReference type="GO" id="GO:0030313">
    <property type="term" value="C:cell envelope"/>
    <property type="evidence" value="ECO:0007669"/>
    <property type="project" value="UniProtKB-SubCell"/>
</dbReference>
<dbReference type="InterPro" id="IPR035906">
    <property type="entry name" value="MetI-like_sf"/>
</dbReference>
<evidence type="ECO:0000256" key="6">
    <source>
        <dbReference type="ARBA" id="ARBA00023136"/>
    </source>
</evidence>
<dbReference type="EMBL" id="LWBR01000058">
    <property type="protein sequence ID" value="KZN95349.1"/>
    <property type="molecule type" value="Genomic_DNA"/>
</dbReference>
<evidence type="ECO:0000313" key="9">
    <source>
        <dbReference type="EMBL" id="KZN95349.1"/>
    </source>
</evidence>
<comment type="caution">
    <text evidence="9">The sequence shown here is derived from an EMBL/GenBank/DDBJ whole genome shotgun (WGS) entry which is preliminary data.</text>
</comment>
<comment type="subcellular location">
    <subcellularLocation>
        <location evidence="2">Cell envelope</location>
    </subcellularLocation>
    <subcellularLocation>
        <location evidence="7">Cell membrane</location>
        <topology evidence="7">Multi-pass membrane protein</topology>
    </subcellularLocation>
    <subcellularLocation>
        <location evidence="1">Membrane</location>
        <topology evidence="1">Multi-pass membrane protein</topology>
    </subcellularLocation>
</comment>
<sequence length="266" mass="28788">MKSVARPVKPKKNRFMLWSIYVLLAVIYIWALSGIPIEGFKETAGQITKAILSGILSPDWGYVYLPEGEDLLRGLLDTLAIAILGTFISAFLCIPFAFWAANNMTKGKIAAGTGKFILSFIRTFPELVMALLFIKVVGPGSFAGVLALGLHSIGMLGKLFSEEVENIDFGPIEALKATGASGLQTLWFAVVPQIIPGFISYTLYRFEINLRSASILGIIGAGGIGTPLVFAMQSRDWSRVGIILLGIIAMVTIVDIISGYLRKKVV</sequence>
<dbReference type="STRING" id="33936.AZI98_15235"/>
<evidence type="ECO:0000256" key="4">
    <source>
        <dbReference type="ARBA" id="ARBA00022692"/>
    </source>
</evidence>
<reference evidence="9 10" key="1">
    <citation type="submission" date="2016-04" db="EMBL/GenBank/DDBJ databases">
        <title>Draft genome sequence of Aeribacillus pallidus 8m3 from petroleum reservoir.</title>
        <authorList>
            <person name="Poltaraus A.B."/>
            <person name="Nazina T.N."/>
            <person name="Tourova T.P."/>
            <person name="Malakho S.M."/>
            <person name="Korshunova A.V."/>
            <person name="Sokolova D.S."/>
        </authorList>
    </citation>
    <scope>NUCLEOTIDE SEQUENCE [LARGE SCALE GENOMIC DNA]</scope>
    <source>
        <strain evidence="9 10">8m3</strain>
    </source>
</reference>
<organism evidence="9 10">
    <name type="scientific">Aeribacillus pallidus</name>
    <dbReference type="NCBI Taxonomy" id="33936"/>
    <lineage>
        <taxon>Bacteria</taxon>
        <taxon>Bacillati</taxon>
        <taxon>Bacillota</taxon>
        <taxon>Bacilli</taxon>
        <taxon>Bacillales</taxon>
        <taxon>Bacillaceae</taxon>
        <taxon>Aeribacillus</taxon>
    </lineage>
</organism>
<evidence type="ECO:0000256" key="7">
    <source>
        <dbReference type="RuleBase" id="RU363032"/>
    </source>
</evidence>
<dbReference type="AlphaFoldDB" id="A0A165WUS9"/>
<dbReference type="CDD" id="cd06261">
    <property type="entry name" value="TM_PBP2"/>
    <property type="match status" value="1"/>
</dbReference>
<dbReference type="PANTHER" id="PTHR30043">
    <property type="entry name" value="PHOSPHONATES TRANSPORT SYSTEM PERMEASE PROTEIN"/>
    <property type="match status" value="1"/>
</dbReference>
<gene>
    <name evidence="9" type="ORF">AZI98_15235</name>
</gene>
<keyword evidence="4 7" id="KW-0812">Transmembrane</keyword>
<dbReference type="InterPro" id="IPR000515">
    <property type="entry name" value="MetI-like"/>
</dbReference>
<feature type="transmembrane region" description="Helical" evidence="7">
    <location>
        <begin position="240"/>
        <end position="261"/>
    </location>
</feature>
<evidence type="ECO:0000259" key="8">
    <source>
        <dbReference type="PROSITE" id="PS50928"/>
    </source>
</evidence>
<feature type="transmembrane region" description="Helical" evidence="7">
    <location>
        <begin position="127"/>
        <end position="150"/>
    </location>
</feature>
<dbReference type="OrthoDB" id="8557224at2"/>
<dbReference type="PANTHER" id="PTHR30043:SF8">
    <property type="entry name" value="ABC TRANSPORTER, PERMEASE PROTEIN CC0363, PUTATIVE-RELATED"/>
    <property type="match status" value="1"/>
</dbReference>
<feature type="transmembrane region" description="Helical" evidence="7">
    <location>
        <begin position="15"/>
        <end position="33"/>
    </location>
</feature>
<keyword evidence="6 7" id="KW-0472">Membrane</keyword>
<evidence type="ECO:0000256" key="3">
    <source>
        <dbReference type="ARBA" id="ARBA00022448"/>
    </source>
</evidence>
<proteinExistence type="inferred from homology"/>
<keyword evidence="5 7" id="KW-1133">Transmembrane helix</keyword>
<dbReference type="InterPro" id="IPR005769">
    <property type="entry name" value="PhnE/PtxC"/>
</dbReference>
<keyword evidence="10" id="KW-1185">Reference proteome</keyword>
<protein>
    <submittedName>
        <fullName evidence="9">Phosphonate ABC transporter, permease protein PhnE</fullName>
    </submittedName>
</protein>
<dbReference type="NCBIfam" id="TIGR01097">
    <property type="entry name" value="PhnE"/>
    <property type="match status" value="1"/>
</dbReference>
<feature type="transmembrane region" description="Helical" evidence="7">
    <location>
        <begin position="79"/>
        <end position="101"/>
    </location>
</feature>
<comment type="similarity">
    <text evidence="7">Belongs to the binding-protein-dependent transport system permease family.</text>
</comment>
<feature type="transmembrane region" description="Helical" evidence="7">
    <location>
        <begin position="215"/>
        <end position="234"/>
    </location>
</feature>
<keyword evidence="3 7" id="KW-0813">Transport</keyword>
<dbReference type="GO" id="GO:0005886">
    <property type="term" value="C:plasma membrane"/>
    <property type="evidence" value="ECO:0007669"/>
    <property type="project" value="UniProtKB-SubCell"/>
</dbReference>
<dbReference type="PROSITE" id="PS50928">
    <property type="entry name" value="ABC_TM1"/>
    <property type="match status" value="1"/>
</dbReference>
<dbReference type="Proteomes" id="UP000076476">
    <property type="component" value="Unassembled WGS sequence"/>
</dbReference>
<accession>A0A165WUS9</accession>
<dbReference type="GO" id="GO:0015416">
    <property type="term" value="F:ABC-type phosphonate transporter activity"/>
    <property type="evidence" value="ECO:0007669"/>
    <property type="project" value="InterPro"/>
</dbReference>
<dbReference type="Gene3D" id="1.10.3720.10">
    <property type="entry name" value="MetI-like"/>
    <property type="match status" value="1"/>
</dbReference>
<feature type="transmembrane region" description="Helical" evidence="7">
    <location>
        <begin position="185"/>
        <end position="203"/>
    </location>
</feature>
<dbReference type="SUPFAM" id="SSF161098">
    <property type="entry name" value="MetI-like"/>
    <property type="match status" value="1"/>
</dbReference>
<evidence type="ECO:0000256" key="1">
    <source>
        <dbReference type="ARBA" id="ARBA00004141"/>
    </source>
</evidence>
<evidence type="ECO:0000256" key="2">
    <source>
        <dbReference type="ARBA" id="ARBA00004196"/>
    </source>
</evidence>
<dbReference type="Pfam" id="PF00528">
    <property type="entry name" value="BPD_transp_1"/>
    <property type="match status" value="1"/>
</dbReference>
<name>A0A165WUS9_9BACI</name>